<dbReference type="PROSITE" id="PS00830">
    <property type="entry name" value="GREAB_2"/>
    <property type="match status" value="1"/>
</dbReference>
<evidence type="ECO:0000256" key="8">
    <source>
        <dbReference type="HAMAP-Rule" id="MF_00105"/>
    </source>
</evidence>
<dbReference type="NCBIfam" id="TIGR01462">
    <property type="entry name" value="greA"/>
    <property type="match status" value="1"/>
</dbReference>
<dbReference type="AlphaFoldDB" id="A0A1G2P1H8"/>
<dbReference type="PANTHER" id="PTHR30437:SF4">
    <property type="entry name" value="TRANSCRIPTION ELONGATION FACTOR GREA"/>
    <property type="match status" value="1"/>
</dbReference>
<dbReference type="GO" id="GO:0070063">
    <property type="term" value="F:RNA polymerase binding"/>
    <property type="evidence" value="ECO:0007669"/>
    <property type="project" value="InterPro"/>
</dbReference>
<organism evidence="12 13">
    <name type="scientific">Candidatus Taylorbacteria bacterium RIFCSPLOWO2_12_FULL_43_20</name>
    <dbReference type="NCBI Taxonomy" id="1802332"/>
    <lineage>
        <taxon>Bacteria</taxon>
        <taxon>Candidatus Tayloriibacteriota</taxon>
    </lineage>
</organism>
<dbReference type="Proteomes" id="UP000177269">
    <property type="component" value="Unassembled WGS sequence"/>
</dbReference>
<evidence type="ECO:0000256" key="2">
    <source>
        <dbReference type="ARBA" id="ARBA00013729"/>
    </source>
</evidence>
<dbReference type="Pfam" id="PF03449">
    <property type="entry name" value="GreA_GreB_N"/>
    <property type="match status" value="1"/>
</dbReference>
<keyword evidence="5 8" id="KW-0804">Transcription</keyword>
<name>A0A1G2P1H8_9BACT</name>
<keyword evidence="4 8" id="KW-0238">DNA-binding</keyword>
<evidence type="ECO:0000259" key="11">
    <source>
        <dbReference type="Pfam" id="PF03449"/>
    </source>
</evidence>
<feature type="domain" description="Transcription elongation factor GreA/GreB C-terminal" evidence="10">
    <location>
        <begin position="84"/>
        <end position="156"/>
    </location>
</feature>
<dbReference type="PROSITE" id="PS00829">
    <property type="entry name" value="GREAB_1"/>
    <property type="match status" value="1"/>
</dbReference>
<dbReference type="GO" id="GO:0006354">
    <property type="term" value="P:DNA-templated transcription elongation"/>
    <property type="evidence" value="ECO:0007669"/>
    <property type="project" value="TreeGrafter"/>
</dbReference>
<dbReference type="InterPro" id="IPR022691">
    <property type="entry name" value="Tscrpt_elong_fac_GreA/B_N"/>
</dbReference>
<dbReference type="Pfam" id="PF01272">
    <property type="entry name" value="GreA_GreB"/>
    <property type="match status" value="1"/>
</dbReference>
<evidence type="ECO:0000313" key="13">
    <source>
        <dbReference type="Proteomes" id="UP000177269"/>
    </source>
</evidence>
<evidence type="ECO:0000256" key="1">
    <source>
        <dbReference type="ARBA" id="ARBA00008213"/>
    </source>
</evidence>
<dbReference type="InterPro" id="IPR036805">
    <property type="entry name" value="Tscrpt_elong_fac_GreA/B_N_sf"/>
</dbReference>
<dbReference type="PIRSF" id="PIRSF006092">
    <property type="entry name" value="GreA_GreB"/>
    <property type="match status" value="1"/>
</dbReference>
<evidence type="ECO:0000256" key="5">
    <source>
        <dbReference type="ARBA" id="ARBA00023163"/>
    </source>
</evidence>
<evidence type="ECO:0000256" key="7">
    <source>
        <dbReference type="ARBA" id="ARBA00030776"/>
    </source>
</evidence>
<gene>
    <name evidence="8" type="primary">greA</name>
    <name evidence="12" type="ORF">A3G52_00445</name>
</gene>
<dbReference type="InterPro" id="IPR018151">
    <property type="entry name" value="TF_GreA/GreB_CS"/>
</dbReference>
<dbReference type="SUPFAM" id="SSF46557">
    <property type="entry name" value="GreA transcript cleavage protein, N-terminal domain"/>
    <property type="match status" value="1"/>
</dbReference>
<comment type="similarity">
    <text evidence="1 8 9">Belongs to the GreA/GreB family.</text>
</comment>
<evidence type="ECO:0000256" key="4">
    <source>
        <dbReference type="ARBA" id="ARBA00023125"/>
    </source>
</evidence>
<dbReference type="InterPro" id="IPR036953">
    <property type="entry name" value="GreA/GreB_C_sf"/>
</dbReference>
<keyword evidence="3 8" id="KW-0805">Transcription regulation</keyword>
<comment type="function">
    <text evidence="6 8 9">Necessary for efficient RNA polymerase transcription elongation past template-encoded arresting sites. The arresting sites in DNA have the property of trapping a certain fraction of elongating RNA polymerases that pass through, resulting in locked ternary complexes. Cleavage of the nascent transcript by cleavage factors such as GreA or GreB allows the resumption of elongation from the new 3'terminus. GreA releases sequences of 2 to 3 nucleotides.</text>
</comment>
<dbReference type="InterPro" id="IPR028624">
    <property type="entry name" value="Tscrpt_elong_fac_GreA/B"/>
</dbReference>
<dbReference type="InterPro" id="IPR023459">
    <property type="entry name" value="Tscrpt_elong_fac_GreA/B_fam"/>
</dbReference>
<dbReference type="PANTHER" id="PTHR30437">
    <property type="entry name" value="TRANSCRIPTION ELONGATION FACTOR GREA"/>
    <property type="match status" value="1"/>
</dbReference>
<dbReference type="GO" id="GO:0003677">
    <property type="term" value="F:DNA binding"/>
    <property type="evidence" value="ECO:0007669"/>
    <property type="project" value="UniProtKB-UniRule"/>
</dbReference>
<dbReference type="GO" id="GO:0032784">
    <property type="term" value="P:regulation of DNA-templated transcription elongation"/>
    <property type="evidence" value="ECO:0007669"/>
    <property type="project" value="UniProtKB-UniRule"/>
</dbReference>
<evidence type="ECO:0000259" key="10">
    <source>
        <dbReference type="Pfam" id="PF01272"/>
    </source>
</evidence>
<evidence type="ECO:0000256" key="6">
    <source>
        <dbReference type="ARBA" id="ARBA00024916"/>
    </source>
</evidence>
<dbReference type="HAMAP" id="MF_00105">
    <property type="entry name" value="GreA_GreB"/>
    <property type="match status" value="1"/>
</dbReference>
<evidence type="ECO:0000256" key="9">
    <source>
        <dbReference type="RuleBase" id="RU000556"/>
    </source>
</evidence>
<feature type="domain" description="Transcription elongation factor GreA/GreB N-terminal" evidence="11">
    <location>
        <begin position="7"/>
        <end position="76"/>
    </location>
</feature>
<dbReference type="NCBIfam" id="NF001263">
    <property type="entry name" value="PRK00226.1-4"/>
    <property type="match status" value="1"/>
</dbReference>
<dbReference type="FunFam" id="1.10.287.180:FF:000001">
    <property type="entry name" value="Transcription elongation factor GreA"/>
    <property type="match status" value="1"/>
</dbReference>
<dbReference type="InterPro" id="IPR001437">
    <property type="entry name" value="Tscrpt_elong_fac_GreA/B_C"/>
</dbReference>
<dbReference type="SUPFAM" id="SSF54534">
    <property type="entry name" value="FKBP-like"/>
    <property type="match status" value="1"/>
</dbReference>
<accession>A0A1G2P1H8</accession>
<evidence type="ECO:0000256" key="3">
    <source>
        <dbReference type="ARBA" id="ARBA00023015"/>
    </source>
</evidence>
<dbReference type="Gene3D" id="1.10.287.180">
    <property type="entry name" value="Transcription elongation factor, GreA/GreB, N-terminal domain"/>
    <property type="match status" value="1"/>
</dbReference>
<dbReference type="InterPro" id="IPR006359">
    <property type="entry name" value="Tscrpt_elong_fac_GreA"/>
</dbReference>
<dbReference type="EMBL" id="MHSK01000017">
    <property type="protein sequence ID" value="OHA42207.1"/>
    <property type="molecule type" value="Genomic_DNA"/>
</dbReference>
<dbReference type="Gene3D" id="3.10.50.30">
    <property type="entry name" value="Transcription elongation factor, GreA/GreB, C-terminal domain"/>
    <property type="match status" value="1"/>
</dbReference>
<proteinExistence type="inferred from homology"/>
<evidence type="ECO:0000313" key="12">
    <source>
        <dbReference type="EMBL" id="OHA42207.1"/>
    </source>
</evidence>
<reference evidence="12 13" key="1">
    <citation type="journal article" date="2016" name="Nat. Commun.">
        <title>Thousands of microbial genomes shed light on interconnected biogeochemical processes in an aquifer system.</title>
        <authorList>
            <person name="Anantharaman K."/>
            <person name="Brown C.T."/>
            <person name="Hug L.A."/>
            <person name="Sharon I."/>
            <person name="Castelle C.J."/>
            <person name="Probst A.J."/>
            <person name="Thomas B.C."/>
            <person name="Singh A."/>
            <person name="Wilkins M.J."/>
            <person name="Karaoz U."/>
            <person name="Brodie E.L."/>
            <person name="Williams K.H."/>
            <person name="Hubbard S.S."/>
            <person name="Banfield J.F."/>
        </authorList>
    </citation>
    <scope>NUCLEOTIDE SEQUENCE [LARGE SCALE GENOMIC DNA]</scope>
</reference>
<sequence length="156" mass="17715">MPDQKEYLSKQKFQELREELEHLKKVKRKEVAEDLEYAKSLGDLSENAEYHEARELQASIEDRILKLENILSTAVIMTLHHTEIAGIGSTVTVAKEGEEKKPFKFEMVGSEESDISAGRLSVHSPMGEAMIGRKKGDMFSFVSPKGKMNYKILEIE</sequence>
<protein>
    <recommendedName>
        <fullName evidence="2 8">Transcription elongation factor GreA</fullName>
    </recommendedName>
    <alternativeName>
        <fullName evidence="7 8">Transcript cleavage factor GreA</fullName>
    </alternativeName>
</protein>
<comment type="caution">
    <text evidence="12">The sequence shown here is derived from an EMBL/GenBank/DDBJ whole genome shotgun (WGS) entry which is preliminary data.</text>
</comment>